<comment type="caution">
    <text evidence="2">The sequence shown here is derived from an EMBL/GenBank/DDBJ whole genome shotgun (WGS) entry which is preliminary data.</text>
</comment>
<evidence type="ECO:0000259" key="1">
    <source>
        <dbReference type="Pfam" id="PF13649"/>
    </source>
</evidence>
<dbReference type="InterPro" id="IPR023393">
    <property type="entry name" value="START-like_dom_sf"/>
</dbReference>
<dbReference type="Gene3D" id="3.40.50.150">
    <property type="entry name" value="Vaccinia Virus protein VP39"/>
    <property type="match status" value="1"/>
</dbReference>
<evidence type="ECO:0000313" key="2">
    <source>
        <dbReference type="EMBL" id="GMH47306.1"/>
    </source>
</evidence>
<dbReference type="AlphaFoldDB" id="A0A9W6Z7W2"/>
<dbReference type="GO" id="GO:0015995">
    <property type="term" value="P:chlorophyll biosynthetic process"/>
    <property type="evidence" value="ECO:0007669"/>
    <property type="project" value="InterPro"/>
</dbReference>
<feature type="domain" description="Methyltransferase" evidence="1">
    <location>
        <begin position="60"/>
        <end position="144"/>
    </location>
</feature>
<dbReference type="CDD" id="cd02440">
    <property type="entry name" value="AdoMet_MTases"/>
    <property type="match status" value="1"/>
</dbReference>
<dbReference type="GO" id="GO:0046406">
    <property type="term" value="F:magnesium protoporphyrin IX methyltransferase activity"/>
    <property type="evidence" value="ECO:0007669"/>
    <property type="project" value="InterPro"/>
</dbReference>
<accession>A0A9W6Z7W2</accession>
<organism evidence="2 3">
    <name type="scientific">Triparma laevis f. inornata</name>
    <dbReference type="NCBI Taxonomy" id="1714386"/>
    <lineage>
        <taxon>Eukaryota</taxon>
        <taxon>Sar</taxon>
        <taxon>Stramenopiles</taxon>
        <taxon>Ochrophyta</taxon>
        <taxon>Bolidophyceae</taxon>
        <taxon>Parmales</taxon>
        <taxon>Triparmaceae</taxon>
        <taxon>Triparma</taxon>
    </lineage>
</organism>
<sequence length="409" mass="45831">MQTEVREYFNTEGFNRWNKIYSESDEVNSVQLDIRMGHDQTIQKIINWVKADGDIEGKSVCDCGCGVGSLAIPLARMGADISASDISDAMSTEADRRAKEMGISNAKFYTSDLESVSGNYDTVTCVDVAIHYPTDQMTGMIKHLCSLSDRRVFFRSLPRHGGSWGSRSSASSSRDPLRPPGLIFTRRRMFEGPSRTLASKSLVRSSQGRTSISRSSLRLSSRRKFIFCSFNEYPLNFFTFPNPLAKPYTYTTFKGETQSSPPHYCPDTKMWFKYFPHLPGERNIATGKAVGVVDCSAEEFAANMMDYCNNNDMRVSKEDGNPARLVLRNGKRVNESTVATIINVPLFIENREFIAQMICKSELNGSVTIAIESVDENVDYGASFPKTRGLTRGLWKMENLDDLNGVHQC</sequence>
<protein>
    <recommendedName>
        <fullName evidence="1">Methyltransferase domain-containing protein</fullName>
    </recommendedName>
</protein>
<dbReference type="SUPFAM" id="SSF53335">
    <property type="entry name" value="S-adenosyl-L-methionine-dependent methyltransferases"/>
    <property type="match status" value="1"/>
</dbReference>
<reference evidence="3" key="1">
    <citation type="journal article" date="2023" name="Commun. Biol.">
        <title>Genome analysis of Parmales, the sister group of diatoms, reveals the evolutionary specialization of diatoms from phago-mixotrophs to photoautotrophs.</title>
        <authorList>
            <person name="Ban H."/>
            <person name="Sato S."/>
            <person name="Yoshikawa S."/>
            <person name="Yamada K."/>
            <person name="Nakamura Y."/>
            <person name="Ichinomiya M."/>
            <person name="Sato N."/>
            <person name="Blanc-Mathieu R."/>
            <person name="Endo H."/>
            <person name="Kuwata A."/>
            <person name="Ogata H."/>
        </authorList>
    </citation>
    <scope>NUCLEOTIDE SEQUENCE [LARGE SCALE GENOMIC DNA]</scope>
</reference>
<dbReference type="Proteomes" id="UP001162640">
    <property type="component" value="Unassembled WGS sequence"/>
</dbReference>
<dbReference type="InterPro" id="IPR010251">
    <property type="entry name" value="Mg_prot_MeTrfase"/>
</dbReference>
<dbReference type="Gene3D" id="3.30.530.20">
    <property type="match status" value="1"/>
</dbReference>
<dbReference type="InterPro" id="IPR041698">
    <property type="entry name" value="Methyltransf_25"/>
</dbReference>
<proteinExistence type="predicted"/>
<dbReference type="NCBIfam" id="TIGR02021">
    <property type="entry name" value="BchM-ChlM"/>
    <property type="match status" value="1"/>
</dbReference>
<dbReference type="EMBL" id="BLQM01000001">
    <property type="protein sequence ID" value="GMH47306.1"/>
    <property type="molecule type" value="Genomic_DNA"/>
</dbReference>
<dbReference type="InterPro" id="IPR029063">
    <property type="entry name" value="SAM-dependent_MTases_sf"/>
</dbReference>
<dbReference type="Pfam" id="PF13649">
    <property type="entry name" value="Methyltransf_25"/>
    <property type="match status" value="1"/>
</dbReference>
<gene>
    <name evidence="2" type="ORF">TL16_g00031</name>
</gene>
<evidence type="ECO:0000313" key="3">
    <source>
        <dbReference type="Proteomes" id="UP001162640"/>
    </source>
</evidence>
<name>A0A9W6Z7W2_9STRA</name>